<reference evidence="3" key="1">
    <citation type="journal article" date="2019" name="Int. J. Syst. Evol. Microbiol.">
        <title>The Global Catalogue of Microorganisms (GCM) 10K type strain sequencing project: providing services to taxonomists for standard genome sequencing and annotation.</title>
        <authorList>
            <consortium name="The Broad Institute Genomics Platform"/>
            <consortium name="The Broad Institute Genome Sequencing Center for Infectious Disease"/>
            <person name="Wu L."/>
            <person name="Ma J."/>
        </authorList>
    </citation>
    <scope>NUCLEOTIDE SEQUENCE [LARGE SCALE GENOMIC DNA]</scope>
    <source>
        <strain evidence="3">CCUG 56698</strain>
    </source>
</reference>
<dbReference type="EMBL" id="JBHTEF010000001">
    <property type="protein sequence ID" value="MFC7580523.1"/>
    <property type="molecule type" value="Genomic_DNA"/>
</dbReference>
<keyword evidence="3" id="KW-1185">Reference proteome</keyword>
<name>A0ABW2SMC2_9ACTO</name>
<dbReference type="Proteomes" id="UP001596527">
    <property type="component" value="Unassembled WGS sequence"/>
</dbReference>
<protein>
    <submittedName>
        <fullName evidence="2">Uncharacterized protein</fullName>
    </submittedName>
</protein>
<dbReference type="InterPro" id="IPR029063">
    <property type="entry name" value="SAM-dependent_MTases_sf"/>
</dbReference>
<evidence type="ECO:0000256" key="1">
    <source>
        <dbReference type="SAM" id="MobiDB-lite"/>
    </source>
</evidence>
<proteinExistence type="predicted"/>
<dbReference type="RefSeq" id="WP_380972624.1">
    <property type="nucleotide sequence ID" value="NZ_JBHTEF010000001.1"/>
</dbReference>
<accession>A0ABW2SMC2</accession>
<sequence length="183" mass="18802">MMRADADERLRRARAVLARAEARAGVRSGARLAVEHAISSRGGPAIDEGGAAVAGRVLEVGAGTGALLRAAASALPPAGWLGVVAVPDIGWAAARREGIDLDRVVCVPDPGPLVADVVAALAEGTDVLCLGPVELTGGQRRRLAARVRRGGQILLTAAPWPGISRPWAPPGRGERRGTRREAG</sequence>
<organism evidence="2 3">
    <name type="scientific">Schaalia naturae</name>
    <dbReference type="NCBI Taxonomy" id="635203"/>
    <lineage>
        <taxon>Bacteria</taxon>
        <taxon>Bacillati</taxon>
        <taxon>Actinomycetota</taxon>
        <taxon>Actinomycetes</taxon>
        <taxon>Actinomycetales</taxon>
        <taxon>Actinomycetaceae</taxon>
        <taxon>Schaalia</taxon>
    </lineage>
</organism>
<evidence type="ECO:0000313" key="2">
    <source>
        <dbReference type="EMBL" id="MFC7580523.1"/>
    </source>
</evidence>
<dbReference type="SUPFAM" id="SSF53335">
    <property type="entry name" value="S-adenosyl-L-methionine-dependent methyltransferases"/>
    <property type="match status" value="1"/>
</dbReference>
<evidence type="ECO:0000313" key="3">
    <source>
        <dbReference type="Proteomes" id="UP001596527"/>
    </source>
</evidence>
<feature type="region of interest" description="Disordered" evidence="1">
    <location>
        <begin position="164"/>
        <end position="183"/>
    </location>
</feature>
<gene>
    <name evidence="2" type="ORF">ACFQWG_04745</name>
</gene>
<feature type="compositionally biased region" description="Basic and acidic residues" evidence="1">
    <location>
        <begin position="172"/>
        <end position="183"/>
    </location>
</feature>
<comment type="caution">
    <text evidence="2">The sequence shown here is derived from an EMBL/GenBank/DDBJ whole genome shotgun (WGS) entry which is preliminary data.</text>
</comment>